<feature type="chain" id="PRO_5045878712" evidence="1">
    <location>
        <begin position="21"/>
        <end position="772"/>
    </location>
</feature>
<keyword evidence="1" id="KW-0732">Signal</keyword>
<dbReference type="Proteomes" id="UP001320876">
    <property type="component" value="Unassembled WGS sequence"/>
</dbReference>
<feature type="signal peptide" evidence="1">
    <location>
        <begin position="1"/>
        <end position="20"/>
    </location>
</feature>
<proteinExistence type="predicted"/>
<comment type="caution">
    <text evidence="2">The sequence shown here is derived from an EMBL/GenBank/DDBJ whole genome shotgun (WGS) entry which is preliminary data.</text>
</comment>
<dbReference type="RefSeq" id="WP_264485111.1">
    <property type="nucleotide sequence ID" value="NZ_JAPDDT010000001.1"/>
</dbReference>
<evidence type="ECO:0000313" key="3">
    <source>
        <dbReference type="Proteomes" id="UP001320876"/>
    </source>
</evidence>
<protein>
    <submittedName>
        <fullName evidence="2">Thrombospondin type 3 repeat-containing protein</fullName>
    </submittedName>
</protein>
<name>A0ABT3GBJ6_9BACT</name>
<reference evidence="2 3" key="1">
    <citation type="submission" date="2022-10" db="EMBL/GenBank/DDBJ databases">
        <title>Luteolibacter arcticus strain CCTCC AB 2014275, whole genome shotgun sequencing project.</title>
        <authorList>
            <person name="Zhao G."/>
            <person name="Shen L."/>
        </authorList>
    </citation>
    <scope>NUCLEOTIDE SEQUENCE [LARGE SCALE GENOMIC DNA]</scope>
    <source>
        <strain evidence="2 3">CCTCC AB 2014275</strain>
    </source>
</reference>
<keyword evidence="3" id="KW-1185">Reference proteome</keyword>
<accession>A0ABT3GBJ6</accession>
<evidence type="ECO:0000256" key="1">
    <source>
        <dbReference type="SAM" id="SignalP"/>
    </source>
</evidence>
<dbReference type="EMBL" id="JAPDDT010000001">
    <property type="protein sequence ID" value="MCW1921002.1"/>
    <property type="molecule type" value="Genomic_DNA"/>
</dbReference>
<organism evidence="2 3">
    <name type="scientific">Luteolibacter arcticus</name>
    <dbReference type="NCBI Taxonomy" id="1581411"/>
    <lineage>
        <taxon>Bacteria</taxon>
        <taxon>Pseudomonadati</taxon>
        <taxon>Verrucomicrobiota</taxon>
        <taxon>Verrucomicrobiia</taxon>
        <taxon>Verrucomicrobiales</taxon>
        <taxon>Verrucomicrobiaceae</taxon>
        <taxon>Luteolibacter</taxon>
    </lineage>
</organism>
<sequence>MTRSCLFPLIAGSLLLPASAQTLLFWDNFDSGGPRYDLDPSPLAGRRSGTEAGLMVRSSQKQHLNINNQLYMWANGRVRFQKDTSTWCNWAALSPASPDIASAGGLCVEFDITYAFDTTPANWMGFAIGIAGPSVAEPGERTPHAGTDYGFKIGKDGTHTRFGNGVAIGTPVTGSSGLGRHVKLEYVFSSFADGSPVKVKATVAGTVISNDTFTWNGNAGELYMELENRGGDTYFDNIKMSTAHLIDIVTEDFRTGGAAGSLAASFSRTELAWETGFQDINYTLAAGPGDTDNSKFSINAFGELVTGSYDFKQGPAGTAYTIRVQGTGTDPGSTTQKVFTVIPIKDDDKDLLPDDWELSFAGNTSLANLTGLVSDAGPGAGSGNFDGDAFSDLEEYNTWLSTPGFSPVSLDSDGDTIFDTEEQVPTAPGHVVTNPVLADSDRDGVRDDAEYAGGTIPTQADTDGDGARDGFEIERGSNPLLDSSRPPIPAAFALVQVTDDASSGISTSKTYTHRVSGGAAATVNDVVFDVLTTTSAPANFSWTVNGGKNALQGLGGWVPASGGVTGTGLQSLYGSFVYGSLNSGAIHTYQLSGLTPGQTYQFNLFLRKWDDGTPRPVDLIFTNGTDVQQPFGALLYDRPQTVLNNGSNSNSAYYLSYTYVAQDTTMNVVAQNHPAVLAGGGGPHFYGLTNELVSTTELKIVGVSRAPSGEVTINFQGAGNTLYQVTRSPDLTSPFVPLTIPLSATTDAGGVGQTVIPATEASESKEFYRIQN</sequence>
<gene>
    <name evidence="2" type="ORF">OKA05_00450</name>
</gene>
<evidence type="ECO:0000313" key="2">
    <source>
        <dbReference type="EMBL" id="MCW1921002.1"/>
    </source>
</evidence>